<keyword evidence="6" id="KW-1185">Reference proteome</keyword>
<gene>
    <name evidence="5" type="ORF">H2200_011006</name>
</gene>
<proteinExistence type="inferred from homology"/>
<dbReference type="Gene3D" id="3.40.50.1820">
    <property type="entry name" value="alpha/beta hydrolase"/>
    <property type="match status" value="1"/>
</dbReference>
<evidence type="ECO:0000259" key="4">
    <source>
        <dbReference type="Pfam" id="PF00135"/>
    </source>
</evidence>
<dbReference type="InterPro" id="IPR050309">
    <property type="entry name" value="Type-B_Carboxylest/Lipase"/>
</dbReference>
<dbReference type="PROSITE" id="PS00122">
    <property type="entry name" value="CARBOXYLESTERASE_B_1"/>
    <property type="match status" value="1"/>
</dbReference>
<evidence type="ECO:0000256" key="1">
    <source>
        <dbReference type="ARBA" id="ARBA00005964"/>
    </source>
</evidence>
<evidence type="ECO:0000256" key="3">
    <source>
        <dbReference type="RuleBase" id="RU361235"/>
    </source>
</evidence>
<dbReference type="GO" id="GO:0016787">
    <property type="term" value="F:hydrolase activity"/>
    <property type="evidence" value="ECO:0007669"/>
    <property type="project" value="UniProtKB-KW"/>
</dbReference>
<dbReference type="EC" id="3.1.1.-" evidence="3"/>
<reference evidence="5" key="1">
    <citation type="submission" date="2022-10" db="EMBL/GenBank/DDBJ databases">
        <title>Culturing micro-colonial fungi from biological soil crusts in the Mojave desert and describing Neophaeococcomyces mojavensis, and introducing the new genera and species Taxawa tesnikishii.</title>
        <authorList>
            <person name="Kurbessoian T."/>
            <person name="Stajich J.E."/>
        </authorList>
    </citation>
    <scope>NUCLEOTIDE SEQUENCE</scope>
    <source>
        <strain evidence="5">TK_41</strain>
    </source>
</reference>
<dbReference type="Pfam" id="PF00135">
    <property type="entry name" value="COesterase"/>
    <property type="match status" value="1"/>
</dbReference>
<evidence type="ECO:0000256" key="2">
    <source>
        <dbReference type="ARBA" id="ARBA00022801"/>
    </source>
</evidence>
<feature type="domain" description="Carboxylesterase type B" evidence="4">
    <location>
        <begin position="18"/>
        <end position="433"/>
    </location>
</feature>
<accession>A0AA38WZX4</accession>
<dbReference type="InterPro" id="IPR019826">
    <property type="entry name" value="Carboxylesterase_B_AS"/>
</dbReference>
<dbReference type="Proteomes" id="UP001172673">
    <property type="component" value="Unassembled WGS sequence"/>
</dbReference>
<keyword evidence="2 3" id="KW-0378">Hydrolase</keyword>
<evidence type="ECO:0000313" key="6">
    <source>
        <dbReference type="Proteomes" id="UP001172673"/>
    </source>
</evidence>
<organism evidence="5 6">
    <name type="scientific">Cladophialophora chaetospira</name>
    <dbReference type="NCBI Taxonomy" id="386627"/>
    <lineage>
        <taxon>Eukaryota</taxon>
        <taxon>Fungi</taxon>
        <taxon>Dikarya</taxon>
        <taxon>Ascomycota</taxon>
        <taxon>Pezizomycotina</taxon>
        <taxon>Eurotiomycetes</taxon>
        <taxon>Chaetothyriomycetidae</taxon>
        <taxon>Chaetothyriales</taxon>
        <taxon>Herpotrichiellaceae</taxon>
        <taxon>Cladophialophora</taxon>
    </lineage>
</organism>
<dbReference type="EMBL" id="JAPDRK010000019">
    <property type="protein sequence ID" value="KAJ9604172.1"/>
    <property type="molecule type" value="Genomic_DNA"/>
</dbReference>
<name>A0AA38WZX4_9EURO</name>
<comment type="caution">
    <text evidence="5">The sequence shown here is derived from an EMBL/GenBank/DDBJ whole genome shotgun (WGS) entry which is preliminary data.</text>
</comment>
<dbReference type="InterPro" id="IPR002018">
    <property type="entry name" value="CarbesteraseB"/>
</dbReference>
<dbReference type="InterPro" id="IPR029058">
    <property type="entry name" value="AB_hydrolase_fold"/>
</dbReference>
<dbReference type="SUPFAM" id="SSF53474">
    <property type="entry name" value="alpha/beta-Hydrolases"/>
    <property type="match status" value="1"/>
</dbReference>
<comment type="similarity">
    <text evidence="1 3">Belongs to the type-B carboxylesterase/lipase family.</text>
</comment>
<sequence length="539" mass="59011">MKPETFTHPTLGPLIGVARGDDIVQFRGIPYAEIPARFRQSTLRSSLPQGPFDARHPGPICPQTTLPFPDFWSGPLAADGIELSKPRPEEFACLNLNITAPRVALSGDHNVPVLVYIHGGAFVVGSTSVQVAGREITDGTNLVRSSIALGAPIIVVSINYRVGPLGFLASDELVAYNRQHNEPAGNYGLHDQRQALEWVARSIAGFGGDPENVTIEGGSAGGASCHFQSLFPNRKFKRAILSSGTCIGLGAMSLDWHQKTFDVFKRKFVGETGIVEALQAVPADVFTNEHVGVFYNPYVDGDWIPERTVSALRNIQHPPDFMIGSCAFEQDATLTVLGAPSPDPSINEDECIRMRMLSLLSTLGLTVKPESVLSPPILQTYNIADTVDTPSKQLSAWAEFVAELLFRIPPLHVALNHAGSKLYLYDFQATNPFSGLGLGYKKANHAISDIFLFDPAGDLVEEKHRAEYGGGVRHLQEEWIKFCYGRLDWEPFDAADQPRLGPVYTFKNNGKGKKHEKMSDVVGPETLRRWKAVLAVSER</sequence>
<evidence type="ECO:0000313" key="5">
    <source>
        <dbReference type="EMBL" id="KAJ9604172.1"/>
    </source>
</evidence>
<dbReference type="AlphaFoldDB" id="A0AA38WZX4"/>
<dbReference type="PANTHER" id="PTHR11559">
    <property type="entry name" value="CARBOXYLESTERASE"/>
    <property type="match status" value="1"/>
</dbReference>
<protein>
    <recommendedName>
        <fullName evidence="3">Carboxylic ester hydrolase</fullName>
        <ecNumber evidence="3">3.1.1.-</ecNumber>
    </recommendedName>
</protein>